<name>A0ABC8IWS3_ERUVS</name>
<dbReference type="Pfam" id="PF05938">
    <property type="entry name" value="Self-incomp_S1"/>
    <property type="match status" value="1"/>
</dbReference>
<dbReference type="InterPro" id="IPR010264">
    <property type="entry name" value="Self-incomp_S1"/>
</dbReference>
<evidence type="ECO:0000256" key="5">
    <source>
        <dbReference type="ARBA" id="ARBA00022729"/>
    </source>
</evidence>
<feature type="signal peptide" evidence="6">
    <location>
        <begin position="1"/>
        <end position="20"/>
    </location>
</feature>
<dbReference type="GO" id="GO:0060320">
    <property type="term" value="P:rejection of self pollen"/>
    <property type="evidence" value="ECO:0007669"/>
    <property type="project" value="UniProtKB-KW"/>
</dbReference>
<feature type="chain" id="PRO_5044528098" description="S-protein homolog" evidence="6">
    <location>
        <begin position="21"/>
        <end position="154"/>
    </location>
</feature>
<evidence type="ECO:0000313" key="8">
    <source>
        <dbReference type="Proteomes" id="UP001642260"/>
    </source>
</evidence>
<evidence type="ECO:0000256" key="2">
    <source>
        <dbReference type="ARBA" id="ARBA00005581"/>
    </source>
</evidence>
<keyword evidence="3 6" id="KW-0713">Self-incompatibility</keyword>
<dbReference type="GO" id="GO:0005576">
    <property type="term" value="C:extracellular region"/>
    <property type="evidence" value="ECO:0007669"/>
    <property type="project" value="UniProtKB-SubCell"/>
</dbReference>
<gene>
    <name evidence="7" type="ORF">ERUC_LOCUS3163</name>
</gene>
<protein>
    <recommendedName>
        <fullName evidence="6">S-protein homolog</fullName>
    </recommendedName>
</protein>
<dbReference type="PANTHER" id="PTHR31232">
    <property type="match status" value="1"/>
</dbReference>
<comment type="subcellular location">
    <subcellularLocation>
        <location evidence="1 6">Secreted</location>
    </subcellularLocation>
</comment>
<comment type="caution">
    <text evidence="7">The sequence shown here is derived from an EMBL/GenBank/DDBJ whole genome shotgun (WGS) entry which is preliminary data.</text>
</comment>
<evidence type="ECO:0000256" key="4">
    <source>
        <dbReference type="ARBA" id="ARBA00022525"/>
    </source>
</evidence>
<evidence type="ECO:0000256" key="3">
    <source>
        <dbReference type="ARBA" id="ARBA00022471"/>
    </source>
</evidence>
<evidence type="ECO:0000256" key="1">
    <source>
        <dbReference type="ARBA" id="ARBA00004613"/>
    </source>
</evidence>
<keyword evidence="8" id="KW-1185">Reference proteome</keyword>
<evidence type="ECO:0000256" key="6">
    <source>
        <dbReference type="RuleBase" id="RU367044"/>
    </source>
</evidence>
<accession>A0ABC8IWS3</accession>
<sequence>MKKMQIHVVVILLIIHVAASRVEDVVDVVVDTPPTYRGEWAFTKTTVQISNRLDGGLTLKLHCKSKNNDLGVQTLAPDSSWSFKFRPNIFGTTLFFCRFVWAHEAHSFDIYDDYRDGVRKGNPCIDCTWNIDQHRPCRFNEKTNLFDLCHHWNK</sequence>
<proteinExistence type="inferred from homology"/>
<dbReference type="PANTHER" id="PTHR31232:SF157">
    <property type="entry name" value="S-PROTEIN HOMOLOG"/>
    <property type="match status" value="1"/>
</dbReference>
<keyword evidence="4 6" id="KW-0964">Secreted</keyword>
<dbReference type="EMBL" id="CAKOAT010056489">
    <property type="protein sequence ID" value="CAH8302273.1"/>
    <property type="molecule type" value="Genomic_DNA"/>
</dbReference>
<dbReference type="Proteomes" id="UP001642260">
    <property type="component" value="Unassembled WGS sequence"/>
</dbReference>
<keyword evidence="5 6" id="KW-0732">Signal</keyword>
<comment type="similarity">
    <text evidence="2 6">Belongs to the plant self-incompatibility (S1) protein family.</text>
</comment>
<reference evidence="7 8" key="1">
    <citation type="submission" date="2022-03" db="EMBL/GenBank/DDBJ databases">
        <authorList>
            <person name="Macdonald S."/>
            <person name="Ahmed S."/>
            <person name="Newling K."/>
        </authorList>
    </citation>
    <scope>NUCLEOTIDE SEQUENCE [LARGE SCALE GENOMIC DNA]</scope>
</reference>
<evidence type="ECO:0000313" key="7">
    <source>
        <dbReference type="EMBL" id="CAH8302273.1"/>
    </source>
</evidence>
<dbReference type="AlphaFoldDB" id="A0ABC8IWS3"/>
<organism evidence="7 8">
    <name type="scientific">Eruca vesicaria subsp. sativa</name>
    <name type="common">Garden rocket</name>
    <name type="synonym">Eruca sativa</name>
    <dbReference type="NCBI Taxonomy" id="29727"/>
    <lineage>
        <taxon>Eukaryota</taxon>
        <taxon>Viridiplantae</taxon>
        <taxon>Streptophyta</taxon>
        <taxon>Embryophyta</taxon>
        <taxon>Tracheophyta</taxon>
        <taxon>Spermatophyta</taxon>
        <taxon>Magnoliopsida</taxon>
        <taxon>eudicotyledons</taxon>
        <taxon>Gunneridae</taxon>
        <taxon>Pentapetalae</taxon>
        <taxon>rosids</taxon>
        <taxon>malvids</taxon>
        <taxon>Brassicales</taxon>
        <taxon>Brassicaceae</taxon>
        <taxon>Brassiceae</taxon>
        <taxon>Eruca</taxon>
    </lineage>
</organism>